<dbReference type="Proteomes" id="UP001162060">
    <property type="component" value="Unassembled WGS sequence"/>
</dbReference>
<sequence length="205" mass="23263">MVAEPQRIFRLHLSHVFGLRSLSDFILVGEAWPSQQEFVERYIDFTLVYATPWKQVTWLRVLHTETTQIVERLGATELILPPAPVEQCVHPHLGCTCSGREYFVPAIPKSALLGVVWTPPVPKKPHPISLHSRSAGPGQIRSFLRSSIYFGRVLLPVYADLQFRLALQLLPVLSQFWFLGASIPGVQYFVQSGCQAVETERHLFF</sequence>
<accession>A0AAV1UDD4</accession>
<evidence type="ECO:0000313" key="3">
    <source>
        <dbReference type="Proteomes" id="UP001162060"/>
    </source>
</evidence>
<proteinExistence type="predicted"/>
<evidence type="ECO:0000313" key="1">
    <source>
        <dbReference type="EMBL" id="CAK7931365.1"/>
    </source>
</evidence>
<comment type="caution">
    <text evidence="1">The sequence shown here is derived from an EMBL/GenBank/DDBJ whole genome shotgun (WGS) entry which is preliminary data.</text>
</comment>
<name>A0AAV1UDD4_9STRA</name>
<gene>
    <name evidence="1" type="ORF">PM001_LOCUS16515</name>
    <name evidence="2" type="ORF">PM001_LOCUS16521</name>
</gene>
<dbReference type="AlphaFoldDB" id="A0AAV1UDD4"/>
<organism evidence="1 3">
    <name type="scientific">Peronospora matthiolae</name>
    <dbReference type="NCBI Taxonomy" id="2874970"/>
    <lineage>
        <taxon>Eukaryota</taxon>
        <taxon>Sar</taxon>
        <taxon>Stramenopiles</taxon>
        <taxon>Oomycota</taxon>
        <taxon>Peronosporomycetes</taxon>
        <taxon>Peronosporales</taxon>
        <taxon>Peronosporaceae</taxon>
        <taxon>Peronospora</taxon>
    </lineage>
</organism>
<evidence type="ECO:0000313" key="2">
    <source>
        <dbReference type="EMBL" id="CAK7931371.1"/>
    </source>
</evidence>
<reference evidence="1" key="1">
    <citation type="submission" date="2024-01" db="EMBL/GenBank/DDBJ databases">
        <authorList>
            <person name="Webb A."/>
        </authorList>
    </citation>
    <scope>NUCLEOTIDE SEQUENCE</scope>
    <source>
        <strain evidence="1">Pm1</strain>
    </source>
</reference>
<dbReference type="EMBL" id="CAKLBY020000173">
    <property type="protein sequence ID" value="CAK7931365.1"/>
    <property type="molecule type" value="Genomic_DNA"/>
</dbReference>
<protein>
    <submittedName>
        <fullName evidence="1">Uncharacterized protein</fullName>
    </submittedName>
</protein>
<dbReference type="EMBL" id="CAKLBY020000173">
    <property type="protein sequence ID" value="CAK7931371.1"/>
    <property type="molecule type" value="Genomic_DNA"/>
</dbReference>